<dbReference type="HAMAP" id="MF_00973">
    <property type="entry name" value="Gluconeogen_factor"/>
    <property type="match status" value="1"/>
</dbReference>
<gene>
    <name evidence="4" type="ORF">DCCM_4653</name>
</gene>
<keyword evidence="4" id="KW-0808">Transferase</keyword>
<keyword evidence="3" id="KW-0812">Transmembrane</keyword>
<dbReference type="CDD" id="cd07187">
    <property type="entry name" value="YvcK_like"/>
    <property type="match status" value="1"/>
</dbReference>
<evidence type="ECO:0000313" key="5">
    <source>
        <dbReference type="Proteomes" id="UP000239549"/>
    </source>
</evidence>
<evidence type="ECO:0000256" key="2">
    <source>
        <dbReference type="HAMAP-Rule" id="MF_00973"/>
    </source>
</evidence>
<accession>A0A2L2XHR2</accession>
<reference evidence="5" key="1">
    <citation type="submission" date="2018-02" db="EMBL/GenBank/DDBJ databases">
        <title>Genome sequence of Desulfocucumis palustris strain NAW-5.</title>
        <authorList>
            <person name="Watanabe M."/>
            <person name="Kojima H."/>
            <person name="Fukui M."/>
        </authorList>
    </citation>
    <scope>NUCLEOTIDE SEQUENCE [LARGE SCALE GENOMIC DNA]</scope>
    <source>
        <strain evidence="5">NAW-5</strain>
    </source>
</reference>
<dbReference type="OrthoDB" id="9783842at2"/>
<dbReference type="SUPFAM" id="SSF142338">
    <property type="entry name" value="CofD-like"/>
    <property type="match status" value="1"/>
</dbReference>
<dbReference type="PANTHER" id="PTHR30135">
    <property type="entry name" value="UNCHARACTERIZED PROTEIN YVCK-RELATED"/>
    <property type="match status" value="1"/>
</dbReference>
<dbReference type="Proteomes" id="UP000239549">
    <property type="component" value="Unassembled WGS sequence"/>
</dbReference>
<dbReference type="RefSeq" id="WP_104373587.1">
    <property type="nucleotide sequence ID" value="NZ_BFAV01000172.1"/>
</dbReference>
<proteinExistence type="inferred from homology"/>
<dbReference type="NCBIfam" id="TIGR01826">
    <property type="entry name" value="CofD_related"/>
    <property type="match status" value="1"/>
</dbReference>
<dbReference type="InterPro" id="IPR010119">
    <property type="entry name" value="Gluconeogen_factor"/>
</dbReference>
<dbReference type="AlphaFoldDB" id="A0A2L2XHR2"/>
<dbReference type="GO" id="GO:0043743">
    <property type="term" value="F:LPPG:FO 2-phospho-L-lactate transferase activity"/>
    <property type="evidence" value="ECO:0007669"/>
    <property type="project" value="InterPro"/>
</dbReference>
<comment type="function">
    <text evidence="2">Required for morphogenesis under gluconeogenic growth conditions.</text>
</comment>
<evidence type="ECO:0000313" key="4">
    <source>
        <dbReference type="EMBL" id="GBF35524.1"/>
    </source>
</evidence>
<name>A0A2L2XHR2_9FIRM</name>
<sequence length="440" mass="47302">MNLFKWLYPGLHVKRWLFLVLAGTALTLGGTVLLAGLLMPVTRTEIMAGAREILGPLAGWPWVLVFPLTGLAAVLLGLQRTFRSIIAVLAPAGEQRLVDIIYSRRYLRRGPRIVVIGGGSGLSVLLRGIKDYTSNITAIVSVADDGGSSGRLRGDLGILPPGDIRNCMVALADKESLMEALLQYRFTTGELKGHNLGNLLLAALNEVAGGFHQGVQGMSRVLAIRGRVLPATLEDVRLGAEFSDGAVVWGESSIPGYGRRIERVFLDPADCYPLPEALKAIHEADAVILGPGSLYTSIIPNLMVRGMADALARTRAIKIYVCNIMTQPGETDGYTASEHLGAIVAHSGEVVDYMAVNTEEIPAFLKNRYSKEGAVKVRVDPREIEKLGAKAVTGEFLAGGDMARHNPKKLAETIINLTLANKKPLERMSLLHGMGNGQAD</sequence>
<evidence type="ECO:0000256" key="1">
    <source>
        <dbReference type="ARBA" id="ARBA00022490"/>
    </source>
</evidence>
<dbReference type="PANTHER" id="PTHR30135:SF3">
    <property type="entry name" value="GLUCONEOGENESIS FACTOR-RELATED"/>
    <property type="match status" value="1"/>
</dbReference>
<feature type="transmembrane region" description="Helical" evidence="3">
    <location>
        <begin position="16"/>
        <end position="39"/>
    </location>
</feature>
<keyword evidence="5" id="KW-1185">Reference proteome</keyword>
<dbReference type="InterPro" id="IPR002882">
    <property type="entry name" value="CofD"/>
</dbReference>
<dbReference type="GO" id="GO:0008360">
    <property type="term" value="P:regulation of cell shape"/>
    <property type="evidence" value="ECO:0007669"/>
    <property type="project" value="UniProtKB-UniRule"/>
</dbReference>
<keyword evidence="3" id="KW-1133">Transmembrane helix</keyword>
<keyword evidence="3" id="KW-0472">Membrane</keyword>
<dbReference type="InterPro" id="IPR038136">
    <property type="entry name" value="CofD-like_dom_sf"/>
</dbReference>
<protein>
    <recommendedName>
        <fullName evidence="2">Putative gluconeogenesis factor</fullName>
    </recommendedName>
</protein>
<dbReference type="EMBL" id="BFAV01000172">
    <property type="protein sequence ID" value="GBF35524.1"/>
    <property type="molecule type" value="Genomic_DNA"/>
</dbReference>
<feature type="transmembrane region" description="Helical" evidence="3">
    <location>
        <begin position="59"/>
        <end position="78"/>
    </location>
</feature>
<comment type="subcellular location">
    <subcellularLocation>
        <location evidence="2">Cytoplasm</location>
    </subcellularLocation>
</comment>
<organism evidence="4 5">
    <name type="scientific">Desulfocucumis palustris</name>
    <dbReference type="NCBI Taxonomy" id="1898651"/>
    <lineage>
        <taxon>Bacteria</taxon>
        <taxon>Bacillati</taxon>
        <taxon>Bacillota</taxon>
        <taxon>Clostridia</taxon>
        <taxon>Eubacteriales</taxon>
        <taxon>Desulfocucumaceae</taxon>
        <taxon>Desulfocucumis</taxon>
    </lineage>
</organism>
<dbReference type="GO" id="GO:0005737">
    <property type="term" value="C:cytoplasm"/>
    <property type="evidence" value="ECO:0007669"/>
    <property type="project" value="UniProtKB-SubCell"/>
</dbReference>
<dbReference type="Pfam" id="PF01933">
    <property type="entry name" value="CofD"/>
    <property type="match status" value="1"/>
</dbReference>
<keyword evidence="1 2" id="KW-0963">Cytoplasm</keyword>
<dbReference type="Gene3D" id="3.40.50.10680">
    <property type="entry name" value="CofD-like domains"/>
    <property type="match status" value="1"/>
</dbReference>
<evidence type="ECO:0000256" key="3">
    <source>
        <dbReference type="SAM" id="Phobius"/>
    </source>
</evidence>
<comment type="similarity">
    <text evidence="2">Belongs to the gluconeogenesis factor family.</text>
</comment>
<comment type="caution">
    <text evidence="4">The sequence shown here is derived from an EMBL/GenBank/DDBJ whole genome shotgun (WGS) entry which is preliminary data.</text>
</comment>